<keyword evidence="2" id="KW-0032">Aminotransferase</keyword>
<dbReference type="SUPFAM" id="SSF56322">
    <property type="entry name" value="ADC synthase"/>
    <property type="match status" value="1"/>
</dbReference>
<dbReference type="PRINTS" id="PR00095">
    <property type="entry name" value="ANTSNTHASEI"/>
</dbReference>
<dbReference type="OrthoDB" id="9806579at2"/>
<accession>M5PXW2</accession>
<evidence type="ECO:0000313" key="2">
    <source>
        <dbReference type="EMBL" id="EMG39142.1"/>
    </source>
</evidence>
<evidence type="ECO:0000259" key="1">
    <source>
        <dbReference type="Pfam" id="PF00425"/>
    </source>
</evidence>
<dbReference type="InterPro" id="IPR019999">
    <property type="entry name" value="Anth_synth_I-like"/>
</dbReference>
<dbReference type="Pfam" id="PF00425">
    <property type="entry name" value="Chorismate_bind"/>
    <property type="match status" value="1"/>
</dbReference>
<comment type="caution">
    <text evidence="2">The sequence shown here is derived from an EMBL/GenBank/DDBJ whole genome shotgun (WGS) entry which is preliminary data.</text>
</comment>
<dbReference type="GO" id="GO:0000162">
    <property type="term" value="P:L-tryptophan biosynthetic process"/>
    <property type="evidence" value="ECO:0007669"/>
    <property type="project" value="TreeGrafter"/>
</dbReference>
<dbReference type="EMBL" id="AOSV01000001">
    <property type="protein sequence ID" value="EMG39142.1"/>
    <property type="molecule type" value="Genomic_DNA"/>
</dbReference>
<keyword evidence="2" id="KW-0808">Transferase</keyword>
<gene>
    <name evidence="2" type="ORF">PCS_00028</name>
</gene>
<dbReference type="PATRIC" id="fig|1262666.3.peg.27"/>
<dbReference type="GO" id="GO:0046820">
    <property type="term" value="F:4-amino-4-deoxychorismate synthase activity"/>
    <property type="evidence" value="ECO:0007669"/>
    <property type="project" value="UniProtKB-EC"/>
</dbReference>
<dbReference type="Gene3D" id="3.60.120.10">
    <property type="entry name" value="Anthranilate synthase"/>
    <property type="match status" value="1"/>
</dbReference>
<dbReference type="InterPro" id="IPR005801">
    <property type="entry name" value="ADC_synthase"/>
</dbReference>
<dbReference type="AlphaFoldDB" id="M5PXW2"/>
<feature type="domain" description="Chorismate-utilising enzyme C-terminal" evidence="1">
    <location>
        <begin position="174"/>
        <end position="432"/>
    </location>
</feature>
<reference evidence="2 3" key="1">
    <citation type="journal article" date="2013" name="Genome Announc.">
        <title>Draft Genome Sequence for Desulfovibrio africanus Strain PCS.</title>
        <authorList>
            <person name="Brown S.D."/>
            <person name="Utturkar S.M."/>
            <person name="Arkin A.P."/>
            <person name="Deutschbauer A.M."/>
            <person name="Elias D.A."/>
            <person name="Hazen T.C."/>
            <person name="Chakraborty R."/>
        </authorList>
    </citation>
    <scope>NUCLEOTIDE SEQUENCE [LARGE SCALE GENOMIC DNA]</scope>
    <source>
        <strain evidence="2 3">PCS</strain>
    </source>
</reference>
<dbReference type="PANTHER" id="PTHR11236">
    <property type="entry name" value="AMINOBENZOATE/ANTHRANILATE SYNTHASE"/>
    <property type="match status" value="1"/>
</dbReference>
<proteinExistence type="predicted"/>
<dbReference type="PANTHER" id="PTHR11236:SF50">
    <property type="entry name" value="AMINODEOXYCHORISMATE SYNTHASE COMPONENT 1"/>
    <property type="match status" value="1"/>
</dbReference>
<dbReference type="InterPro" id="IPR015890">
    <property type="entry name" value="Chorismate_C"/>
</dbReference>
<sequence>MPCANCFDLPDELALPFLEALGLAGGVDVLLSANGGNVSFLAGLGPKDELVVRASTSREELELFLFADERPTVGFLGYEFGLRRLGLASAKDSDFPLGHLKKYETYLIYEAGCVRLVGQARPDGRVAALLEQAAEAAGVAAAKTAGSPAARASARKESARAESLGRLVSASLDRQAYEAAVRQTQERIRDGDTYQLNLSIRFTAEAKGLDAYGLFLDLARRHPAAYYGYFESGPFRVVSTSPERFMRVRDGQVLSQPIKGTKHLDARFGDREAAEAEQALRTSAKEDAELSMIVDLVRNDISAHCEFGSVRVENHKSVFRVDNLLQMHSDVTGRLKPGSTVLDLLLDAFPPGSVTGCPKKRSCEIIDSLEPHSRDVYCGTLLAIYGPRDMDSSVAIRTGFLDTRAGFFHFYAGSGIVMDSSPSCEYAETLAKAEKFLQLLGGGE</sequence>
<evidence type="ECO:0000313" key="3">
    <source>
        <dbReference type="Proteomes" id="UP000011922"/>
    </source>
</evidence>
<name>M5PXW2_DESAF</name>
<protein>
    <submittedName>
        <fullName evidence="2">Aminodeoxychorismate synthase, subunit I</fullName>
        <ecNumber evidence="2">2.6.1.85</ecNumber>
    </submittedName>
</protein>
<organism evidence="2 3">
    <name type="scientific">Desulfocurvibacter africanus PCS</name>
    <dbReference type="NCBI Taxonomy" id="1262666"/>
    <lineage>
        <taxon>Bacteria</taxon>
        <taxon>Pseudomonadati</taxon>
        <taxon>Thermodesulfobacteriota</taxon>
        <taxon>Desulfovibrionia</taxon>
        <taxon>Desulfovibrionales</taxon>
        <taxon>Desulfovibrionaceae</taxon>
        <taxon>Desulfocurvibacter</taxon>
    </lineage>
</organism>
<dbReference type="RefSeq" id="WP_005982754.1">
    <property type="nucleotide sequence ID" value="NZ_AOSV01000001.1"/>
</dbReference>
<dbReference type="EC" id="2.6.1.85" evidence="2"/>
<dbReference type="Proteomes" id="UP000011922">
    <property type="component" value="Unassembled WGS sequence"/>
</dbReference>